<feature type="region of interest" description="Disordered" evidence="3">
    <location>
        <begin position="1"/>
        <end position="23"/>
    </location>
</feature>
<dbReference type="PANTHER" id="PTHR24185:SF1">
    <property type="entry name" value="CALCIUM-INDEPENDENT PHOSPHOLIPASE A2-GAMMA"/>
    <property type="match status" value="1"/>
</dbReference>
<dbReference type="InterPro" id="IPR016035">
    <property type="entry name" value="Acyl_Trfase/lysoPLipase"/>
</dbReference>
<evidence type="ECO:0000256" key="1">
    <source>
        <dbReference type="ARBA" id="ARBA00022801"/>
    </source>
</evidence>
<dbReference type="OrthoDB" id="4205756at2759"/>
<dbReference type="GO" id="GO:0016020">
    <property type="term" value="C:membrane"/>
    <property type="evidence" value="ECO:0007669"/>
    <property type="project" value="TreeGrafter"/>
</dbReference>
<dbReference type="Proteomes" id="UP000001261">
    <property type="component" value="Unassembled WGS sequence"/>
</dbReference>
<dbReference type="PANTHER" id="PTHR24185">
    <property type="entry name" value="CALCIUM-INDEPENDENT PHOSPHOLIPASE A2-GAMMA"/>
    <property type="match status" value="1"/>
</dbReference>
<evidence type="ECO:0000259" key="4">
    <source>
        <dbReference type="Pfam" id="PF00931"/>
    </source>
</evidence>
<evidence type="ECO:0000313" key="5">
    <source>
        <dbReference type="EMBL" id="EAS30256.3"/>
    </source>
</evidence>
<accession>J3K6N3</accession>
<keyword evidence="2" id="KW-0442">Lipid degradation</keyword>
<protein>
    <submittedName>
        <fullName evidence="5">Phospholipase</fullName>
    </submittedName>
</protein>
<sequence length="398" mass="44347">MRTPAPLEQDIPEEAAQSDDKGKIQARFDSDELEQAVKEVVKAQGVPEDALLKNGSEMACKVCVCATSAETSETVCLTSYKHPRGHNDLLNSVKWEACRATSAASSFFSPIAIGPYKEGFVDGATGANNPVVEDVFKLMQACAGNLASREYIGEYQTNFSFEGVPLVKTFVERPGEMAELERVLLPQRQNMRQKIFVLHGLGGIGKTQLAVEFTRRHRRKFSSVFWLDGSDKVSLKLSIARCARRIPASQISDASRTYSMNSTGNIDKVVRETMDWLAQPDNTEWLVVFDNVDRDYSSHAADPLAYNVQQYCSGADHGSVLTTTRLASLEQLGGSQQVNKIDRDQAQEILESWYRKELDPVESERLYSARNSWPDKLHKACSMCNLSSPLLLLQHTRL</sequence>
<evidence type="ECO:0000256" key="3">
    <source>
        <dbReference type="SAM" id="MobiDB-lite"/>
    </source>
</evidence>
<gene>
    <name evidence="5" type="ORF">CIMG_13624</name>
</gene>
<dbReference type="InParanoid" id="J3K6N3"/>
<organism evidence="5 6">
    <name type="scientific">Coccidioides immitis (strain RS)</name>
    <name type="common">Valley fever fungus</name>
    <dbReference type="NCBI Taxonomy" id="246410"/>
    <lineage>
        <taxon>Eukaryota</taxon>
        <taxon>Fungi</taxon>
        <taxon>Dikarya</taxon>
        <taxon>Ascomycota</taxon>
        <taxon>Pezizomycotina</taxon>
        <taxon>Eurotiomycetes</taxon>
        <taxon>Eurotiomycetidae</taxon>
        <taxon>Onygenales</taxon>
        <taxon>Onygenaceae</taxon>
        <taxon>Coccidioides</taxon>
    </lineage>
</organism>
<dbReference type="RefSeq" id="XP_001241839.2">
    <property type="nucleotide sequence ID" value="XM_001241838.2"/>
</dbReference>
<dbReference type="InterPro" id="IPR002182">
    <property type="entry name" value="NB-ARC"/>
</dbReference>
<dbReference type="Gene3D" id="3.40.1090.10">
    <property type="entry name" value="Cytosolic phospholipase A2 catalytic domain"/>
    <property type="match status" value="1"/>
</dbReference>
<dbReference type="GO" id="GO:0043531">
    <property type="term" value="F:ADP binding"/>
    <property type="evidence" value="ECO:0007669"/>
    <property type="project" value="InterPro"/>
</dbReference>
<dbReference type="VEuPathDB" id="FungiDB:CIMG_13624"/>
<dbReference type="Pfam" id="PF00931">
    <property type="entry name" value="NB-ARC"/>
    <property type="match status" value="1"/>
</dbReference>
<keyword evidence="1" id="KW-0378">Hydrolase</keyword>
<keyword evidence="6" id="KW-1185">Reference proteome</keyword>
<dbReference type="STRING" id="246410.J3K6N3"/>
<evidence type="ECO:0000313" key="6">
    <source>
        <dbReference type="Proteomes" id="UP000001261"/>
    </source>
</evidence>
<evidence type="ECO:0000256" key="2">
    <source>
        <dbReference type="ARBA" id="ARBA00022963"/>
    </source>
</evidence>
<dbReference type="GeneID" id="24165251"/>
<dbReference type="InterPro" id="IPR027417">
    <property type="entry name" value="P-loop_NTPase"/>
</dbReference>
<dbReference type="GO" id="GO:0047499">
    <property type="term" value="F:calcium-independent phospholipase A2 activity"/>
    <property type="evidence" value="ECO:0007669"/>
    <property type="project" value="TreeGrafter"/>
</dbReference>
<dbReference type="Gene3D" id="3.40.50.300">
    <property type="entry name" value="P-loop containing nucleotide triphosphate hydrolases"/>
    <property type="match status" value="1"/>
</dbReference>
<dbReference type="EMBL" id="GG704915">
    <property type="protein sequence ID" value="EAS30256.3"/>
    <property type="molecule type" value="Genomic_DNA"/>
</dbReference>
<dbReference type="GO" id="GO:0016042">
    <property type="term" value="P:lipid catabolic process"/>
    <property type="evidence" value="ECO:0007669"/>
    <property type="project" value="UniProtKB-KW"/>
</dbReference>
<dbReference type="SUPFAM" id="SSF52540">
    <property type="entry name" value="P-loop containing nucleoside triphosphate hydrolases"/>
    <property type="match status" value="1"/>
</dbReference>
<dbReference type="SUPFAM" id="SSF52151">
    <property type="entry name" value="FabD/lysophospholipase-like"/>
    <property type="match status" value="1"/>
</dbReference>
<feature type="domain" description="NB-ARC" evidence="4">
    <location>
        <begin position="191"/>
        <end position="350"/>
    </location>
</feature>
<reference evidence="6" key="2">
    <citation type="journal article" date="2010" name="Genome Res.">
        <title>Population genomic sequencing of Coccidioides fungi reveals recent hybridization and transposon control.</title>
        <authorList>
            <person name="Neafsey D.E."/>
            <person name="Barker B.M."/>
            <person name="Sharpton T.J."/>
            <person name="Stajich J.E."/>
            <person name="Park D.J."/>
            <person name="Whiston E."/>
            <person name="Hung C.-Y."/>
            <person name="McMahan C."/>
            <person name="White J."/>
            <person name="Sykes S."/>
            <person name="Heiman D."/>
            <person name="Young S."/>
            <person name="Zeng Q."/>
            <person name="Abouelleil A."/>
            <person name="Aftuck L."/>
            <person name="Bessette D."/>
            <person name="Brown A."/>
            <person name="FitzGerald M."/>
            <person name="Lui A."/>
            <person name="Macdonald J.P."/>
            <person name="Priest M."/>
            <person name="Orbach M.J."/>
            <person name="Galgiani J.N."/>
            <person name="Kirkland T.N."/>
            <person name="Cole G.T."/>
            <person name="Birren B.W."/>
            <person name="Henn M.R."/>
            <person name="Taylor J.W."/>
            <person name="Rounsley S.D."/>
        </authorList>
    </citation>
    <scope>GENOME REANNOTATION</scope>
    <source>
        <strain evidence="6">RS</strain>
    </source>
</reference>
<name>J3K6N3_COCIM</name>
<keyword evidence="2" id="KW-0443">Lipid metabolism</keyword>
<proteinExistence type="predicted"/>
<reference evidence="6" key="1">
    <citation type="journal article" date="2009" name="Genome Res.">
        <title>Comparative genomic analyses of the human fungal pathogens Coccidioides and their relatives.</title>
        <authorList>
            <person name="Sharpton T.J."/>
            <person name="Stajich J.E."/>
            <person name="Rounsley S.D."/>
            <person name="Gardner M.J."/>
            <person name="Wortman J.R."/>
            <person name="Jordar V.S."/>
            <person name="Maiti R."/>
            <person name="Kodira C.D."/>
            <person name="Neafsey D.E."/>
            <person name="Zeng Q."/>
            <person name="Hung C.-Y."/>
            <person name="McMahan C."/>
            <person name="Muszewska A."/>
            <person name="Grynberg M."/>
            <person name="Mandel M.A."/>
            <person name="Kellner E.M."/>
            <person name="Barker B.M."/>
            <person name="Galgiani J.N."/>
            <person name="Orbach M.J."/>
            <person name="Kirkland T.N."/>
            <person name="Cole G.T."/>
            <person name="Henn M.R."/>
            <person name="Birren B.W."/>
            <person name="Taylor J.W."/>
        </authorList>
    </citation>
    <scope>NUCLEOTIDE SEQUENCE [LARGE SCALE GENOMIC DNA]</scope>
    <source>
        <strain evidence="6">RS</strain>
    </source>
</reference>
<dbReference type="AlphaFoldDB" id="J3K6N3"/>
<dbReference type="GO" id="GO:0019369">
    <property type="term" value="P:arachidonate metabolic process"/>
    <property type="evidence" value="ECO:0007669"/>
    <property type="project" value="TreeGrafter"/>
</dbReference>
<dbReference type="KEGG" id="cim:CIMG_13624"/>